<dbReference type="Pfam" id="PF00072">
    <property type="entry name" value="Response_reg"/>
    <property type="match status" value="1"/>
</dbReference>
<dbReference type="SUPFAM" id="SSF52540">
    <property type="entry name" value="P-loop containing nucleoside triphosphate hydrolases"/>
    <property type="match status" value="1"/>
</dbReference>
<dbReference type="SUPFAM" id="SSF52172">
    <property type="entry name" value="CheY-like"/>
    <property type="match status" value="1"/>
</dbReference>
<dbReference type="InterPro" id="IPR027417">
    <property type="entry name" value="P-loop_NTPase"/>
</dbReference>
<dbReference type="InterPro" id="IPR025943">
    <property type="entry name" value="Sigma_54_int_dom_ATP-bd_2"/>
</dbReference>
<evidence type="ECO:0000259" key="8">
    <source>
        <dbReference type="PROSITE" id="PS50110"/>
    </source>
</evidence>
<dbReference type="EMBL" id="BJMH01000001">
    <property type="protein sequence ID" value="GEB30796.1"/>
    <property type="molecule type" value="Genomic_DNA"/>
</dbReference>
<name>A0A4Y3PFY1_BREPA</name>
<evidence type="ECO:0000259" key="7">
    <source>
        <dbReference type="PROSITE" id="PS50045"/>
    </source>
</evidence>
<dbReference type="InterPro" id="IPR002197">
    <property type="entry name" value="HTH_Fis"/>
</dbReference>
<dbReference type="Gene3D" id="3.40.50.300">
    <property type="entry name" value="P-loop containing nucleotide triphosphate hydrolases"/>
    <property type="match status" value="1"/>
</dbReference>
<evidence type="ECO:0000313" key="9">
    <source>
        <dbReference type="EMBL" id="GEB30796.1"/>
    </source>
</evidence>
<evidence type="ECO:0000256" key="2">
    <source>
        <dbReference type="ARBA" id="ARBA00022840"/>
    </source>
</evidence>
<dbReference type="GO" id="GO:0005524">
    <property type="term" value="F:ATP binding"/>
    <property type="evidence" value="ECO:0007669"/>
    <property type="project" value="UniProtKB-KW"/>
</dbReference>
<evidence type="ECO:0000256" key="5">
    <source>
        <dbReference type="ARBA" id="ARBA00023163"/>
    </source>
</evidence>
<evidence type="ECO:0000313" key="10">
    <source>
        <dbReference type="Proteomes" id="UP000316882"/>
    </source>
</evidence>
<dbReference type="InterPro" id="IPR058031">
    <property type="entry name" value="AAA_lid_NorR"/>
</dbReference>
<dbReference type="InterPro" id="IPR025662">
    <property type="entry name" value="Sigma_54_int_dom_ATP-bd_1"/>
</dbReference>
<keyword evidence="6" id="KW-0597">Phosphoprotein</keyword>
<dbReference type="PROSITE" id="PS00688">
    <property type="entry name" value="SIGMA54_INTERACT_3"/>
    <property type="match status" value="1"/>
</dbReference>
<dbReference type="SMART" id="SM00448">
    <property type="entry name" value="REC"/>
    <property type="match status" value="1"/>
</dbReference>
<organism evidence="9 10">
    <name type="scientific">Brevibacillus parabrevis</name>
    <dbReference type="NCBI Taxonomy" id="54914"/>
    <lineage>
        <taxon>Bacteria</taxon>
        <taxon>Bacillati</taxon>
        <taxon>Bacillota</taxon>
        <taxon>Bacilli</taxon>
        <taxon>Bacillales</taxon>
        <taxon>Paenibacillaceae</taxon>
        <taxon>Brevibacillus</taxon>
    </lineage>
</organism>
<dbReference type="GO" id="GO:0006355">
    <property type="term" value="P:regulation of DNA-templated transcription"/>
    <property type="evidence" value="ECO:0007669"/>
    <property type="project" value="InterPro"/>
</dbReference>
<comment type="caution">
    <text evidence="9">The sequence shown here is derived from an EMBL/GenBank/DDBJ whole genome shotgun (WGS) entry which is preliminary data.</text>
</comment>
<dbReference type="SUPFAM" id="SSF46689">
    <property type="entry name" value="Homeodomain-like"/>
    <property type="match status" value="1"/>
</dbReference>
<dbReference type="FunFam" id="3.40.50.300:FF:000006">
    <property type="entry name" value="DNA-binding transcriptional regulator NtrC"/>
    <property type="match status" value="1"/>
</dbReference>
<dbReference type="PROSITE" id="PS00675">
    <property type="entry name" value="SIGMA54_INTERACT_1"/>
    <property type="match status" value="1"/>
</dbReference>
<keyword evidence="4" id="KW-0238">DNA-binding</keyword>
<dbReference type="Gene3D" id="1.10.8.60">
    <property type="match status" value="1"/>
</dbReference>
<dbReference type="SMART" id="SM00382">
    <property type="entry name" value="AAA"/>
    <property type="match status" value="1"/>
</dbReference>
<keyword evidence="5" id="KW-0804">Transcription</keyword>
<dbReference type="PANTHER" id="PTHR32071">
    <property type="entry name" value="TRANSCRIPTIONAL REGULATORY PROTEIN"/>
    <property type="match status" value="1"/>
</dbReference>
<feature type="modified residue" description="4-aspartylphosphate" evidence="6">
    <location>
        <position position="50"/>
    </location>
</feature>
<dbReference type="Pfam" id="PF00158">
    <property type="entry name" value="Sigma54_activat"/>
    <property type="match status" value="1"/>
</dbReference>
<dbReference type="STRING" id="54914.AV540_13300"/>
<dbReference type="PROSITE" id="PS50110">
    <property type="entry name" value="RESPONSE_REGULATORY"/>
    <property type="match status" value="1"/>
</dbReference>
<keyword evidence="10" id="KW-1185">Reference proteome</keyword>
<dbReference type="InterPro" id="IPR002078">
    <property type="entry name" value="Sigma_54_int"/>
</dbReference>
<dbReference type="Proteomes" id="UP000316882">
    <property type="component" value="Unassembled WGS sequence"/>
</dbReference>
<keyword evidence="2" id="KW-0067">ATP-binding</keyword>
<gene>
    <name evidence="9" type="ORF">BPA01_03760</name>
</gene>
<dbReference type="InterPro" id="IPR003593">
    <property type="entry name" value="AAA+_ATPase"/>
</dbReference>
<keyword evidence="3" id="KW-0805">Transcription regulation</keyword>
<dbReference type="InterPro" id="IPR011006">
    <property type="entry name" value="CheY-like_superfamily"/>
</dbReference>
<dbReference type="Gene3D" id="1.10.10.60">
    <property type="entry name" value="Homeodomain-like"/>
    <property type="match status" value="1"/>
</dbReference>
<dbReference type="Pfam" id="PF25601">
    <property type="entry name" value="AAA_lid_14"/>
    <property type="match status" value="1"/>
</dbReference>
<dbReference type="RefSeq" id="WP_122963054.1">
    <property type="nucleotide sequence ID" value="NZ_BJMH01000001.1"/>
</dbReference>
<dbReference type="InterPro" id="IPR025944">
    <property type="entry name" value="Sigma_54_int_dom_CS"/>
</dbReference>
<dbReference type="PROSITE" id="PS50045">
    <property type="entry name" value="SIGMA54_INTERACT_4"/>
    <property type="match status" value="1"/>
</dbReference>
<evidence type="ECO:0000256" key="4">
    <source>
        <dbReference type="ARBA" id="ARBA00023125"/>
    </source>
</evidence>
<reference evidence="9 10" key="1">
    <citation type="submission" date="2019-06" db="EMBL/GenBank/DDBJ databases">
        <title>Whole genome shotgun sequence of Brevibacillus parabrevis NBRC 12334.</title>
        <authorList>
            <person name="Hosoyama A."/>
            <person name="Uohara A."/>
            <person name="Ohji S."/>
            <person name="Ichikawa N."/>
        </authorList>
    </citation>
    <scope>NUCLEOTIDE SEQUENCE [LARGE SCALE GENOMIC DNA]</scope>
    <source>
        <strain evidence="9 10">NBRC 12334</strain>
    </source>
</reference>
<keyword evidence="1" id="KW-0547">Nucleotide-binding</keyword>
<dbReference type="AlphaFoldDB" id="A0A4Y3PFY1"/>
<evidence type="ECO:0000256" key="3">
    <source>
        <dbReference type="ARBA" id="ARBA00023015"/>
    </source>
</evidence>
<proteinExistence type="predicted"/>
<evidence type="ECO:0000256" key="6">
    <source>
        <dbReference type="PROSITE-ProRule" id="PRU00169"/>
    </source>
</evidence>
<sequence>MNILIIDDERAICSSLSFALDDEYRVFTASGPEESLQLLEQEPIDGILLDLNLRGTSGIELLRQIKEKQPDAVVIMMTAYGSIESSVEAMKAGAYHYLTKPLNLEEVRLLLGKALAFQQLHRQVQVLSQAVRQQETYAGIIGKSHAMQKVFQLVEKVKDINSHVLISGESGTGKELVARAIHYQGDRQKRAFSVINCAAIPELLLESELFGHEKGAFTGAYARQQGLFERSDGGTIFLDEIGEMPLALQAKILRVIQEKVVTPIGSQQSKEVDVRIISATNRQLQDEVAKGTFREDLYYRLNVIPIHLPPLRERKEDVPLLVEHFLALYSANMGVRTKTLSPEAKRKLYDYAYPGNVRELSNILEYAVALSEKEVIEPHDLPEAVREKRSSSQAQAAEEQALLIPPGLTLAEAERMYILYTLDNNNGHRLNTAKQLAISERGLREKLKQYGRGAQ</sequence>
<accession>A0A4Y3PFY1</accession>
<dbReference type="GO" id="GO:0043565">
    <property type="term" value="F:sequence-specific DNA binding"/>
    <property type="evidence" value="ECO:0007669"/>
    <property type="project" value="InterPro"/>
</dbReference>
<dbReference type="Pfam" id="PF02954">
    <property type="entry name" value="HTH_8"/>
    <property type="match status" value="1"/>
</dbReference>
<feature type="domain" description="Response regulatory" evidence="8">
    <location>
        <begin position="2"/>
        <end position="115"/>
    </location>
</feature>
<dbReference type="GO" id="GO:0000160">
    <property type="term" value="P:phosphorelay signal transduction system"/>
    <property type="evidence" value="ECO:0007669"/>
    <property type="project" value="InterPro"/>
</dbReference>
<feature type="domain" description="Sigma-54 factor interaction" evidence="7">
    <location>
        <begin position="140"/>
        <end position="369"/>
    </location>
</feature>
<dbReference type="InterPro" id="IPR009057">
    <property type="entry name" value="Homeodomain-like_sf"/>
</dbReference>
<protein>
    <submittedName>
        <fullName evidence="9">Acetoacetate metabolism regulatory protein AtoC</fullName>
    </submittedName>
</protein>
<dbReference type="PROSITE" id="PS00676">
    <property type="entry name" value="SIGMA54_INTERACT_2"/>
    <property type="match status" value="1"/>
</dbReference>
<dbReference type="CDD" id="cd00009">
    <property type="entry name" value="AAA"/>
    <property type="match status" value="1"/>
</dbReference>
<evidence type="ECO:0000256" key="1">
    <source>
        <dbReference type="ARBA" id="ARBA00022741"/>
    </source>
</evidence>
<dbReference type="Gene3D" id="3.40.50.2300">
    <property type="match status" value="1"/>
</dbReference>
<dbReference type="InterPro" id="IPR001789">
    <property type="entry name" value="Sig_transdc_resp-reg_receiver"/>
</dbReference>